<dbReference type="AlphaFoldDB" id="A0A1T5KRW0"/>
<dbReference type="Pfam" id="PF00112">
    <property type="entry name" value="Peptidase_C1"/>
    <property type="match status" value="1"/>
</dbReference>
<proteinExistence type="inferred from homology"/>
<name>A0A1T5KRW0_9BACT</name>
<dbReference type="Gene3D" id="3.90.70.10">
    <property type="entry name" value="Cysteine proteinases"/>
    <property type="match status" value="1"/>
</dbReference>
<sequence length="266" mass="29734">MAKKKIPSSKRILNIVPSVNTDKDWDIATAQKSDVFSAGKLPSGKDLREAWWKINDQGATGSCVGWSLADSVLRWHFVEAGKLPKTKLLSTRFIWMASKEEDEFTSRPTTFIEEAGTSLKAALDIARKYGCVLDEDLPFGSGKLNPEKEDVFYSRASAFKIRAYYNLHTGDRLANWKKWIASNGPVFTALDVDDTWYNAGNTKGKLTKYTSPTYGGHAVAIVGYTKNHFIIRNSWGTEEWGDKGYGYASYAYARAAFLESYGVSLF</sequence>
<dbReference type="OrthoDB" id="3648721at2"/>
<dbReference type="EMBL" id="FUZU01000001">
    <property type="protein sequence ID" value="SKC66512.1"/>
    <property type="molecule type" value="Genomic_DNA"/>
</dbReference>
<dbReference type="GO" id="GO:0006508">
    <property type="term" value="P:proteolysis"/>
    <property type="evidence" value="ECO:0007669"/>
    <property type="project" value="UniProtKB-KW"/>
</dbReference>
<dbReference type="SMART" id="SM00645">
    <property type="entry name" value="Pept_C1"/>
    <property type="match status" value="1"/>
</dbReference>
<dbReference type="InterPro" id="IPR000668">
    <property type="entry name" value="Peptidase_C1A_C"/>
</dbReference>
<dbReference type="SUPFAM" id="SSF54001">
    <property type="entry name" value="Cysteine proteinases"/>
    <property type="match status" value="1"/>
</dbReference>
<comment type="similarity">
    <text evidence="1">Belongs to the peptidase C1 family.</text>
</comment>
<protein>
    <submittedName>
        <fullName evidence="3">Papain family cysteine protease</fullName>
    </submittedName>
</protein>
<gene>
    <name evidence="3" type="ORF">SAMN05660236_2549</name>
</gene>
<organism evidence="3 4">
    <name type="scientific">Ohtaekwangia koreensis</name>
    <dbReference type="NCBI Taxonomy" id="688867"/>
    <lineage>
        <taxon>Bacteria</taxon>
        <taxon>Pseudomonadati</taxon>
        <taxon>Bacteroidota</taxon>
        <taxon>Cytophagia</taxon>
        <taxon>Cytophagales</taxon>
        <taxon>Fulvivirgaceae</taxon>
        <taxon>Ohtaekwangia</taxon>
    </lineage>
</organism>
<dbReference type="InterPro" id="IPR038765">
    <property type="entry name" value="Papain-like_cys_pep_sf"/>
</dbReference>
<dbReference type="InterPro" id="IPR013128">
    <property type="entry name" value="Peptidase_C1A"/>
</dbReference>
<dbReference type="CDD" id="cd02619">
    <property type="entry name" value="Peptidase_C1"/>
    <property type="match status" value="1"/>
</dbReference>
<keyword evidence="3" id="KW-0645">Protease</keyword>
<evidence type="ECO:0000313" key="3">
    <source>
        <dbReference type="EMBL" id="SKC66512.1"/>
    </source>
</evidence>
<evidence type="ECO:0000256" key="1">
    <source>
        <dbReference type="ARBA" id="ARBA00008455"/>
    </source>
</evidence>
<dbReference type="Proteomes" id="UP000190961">
    <property type="component" value="Unassembled WGS sequence"/>
</dbReference>
<evidence type="ECO:0000259" key="2">
    <source>
        <dbReference type="SMART" id="SM00645"/>
    </source>
</evidence>
<dbReference type="GO" id="GO:0008234">
    <property type="term" value="F:cysteine-type peptidase activity"/>
    <property type="evidence" value="ECO:0007669"/>
    <property type="project" value="InterPro"/>
</dbReference>
<keyword evidence="4" id="KW-1185">Reference proteome</keyword>
<feature type="domain" description="Peptidase C1A papain C-terminal" evidence="2">
    <location>
        <begin position="41"/>
        <end position="255"/>
    </location>
</feature>
<keyword evidence="3" id="KW-0378">Hydrolase</keyword>
<reference evidence="3 4" key="1">
    <citation type="submission" date="2017-02" db="EMBL/GenBank/DDBJ databases">
        <authorList>
            <person name="Peterson S.W."/>
        </authorList>
    </citation>
    <scope>NUCLEOTIDE SEQUENCE [LARGE SCALE GENOMIC DNA]</scope>
    <source>
        <strain evidence="3 4">DSM 25262</strain>
    </source>
</reference>
<dbReference type="PANTHER" id="PTHR12411">
    <property type="entry name" value="CYSTEINE PROTEASE FAMILY C1-RELATED"/>
    <property type="match status" value="1"/>
</dbReference>
<accession>A0A1T5KRW0</accession>
<dbReference type="STRING" id="688867.SAMN05660236_2549"/>
<dbReference type="RefSeq" id="WP_159453690.1">
    <property type="nucleotide sequence ID" value="NZ_FUZU01000001.1"/>
</dbReference>
<evidence type="ECO:0000313" key="4">
    <source>
        <dbReference type="Proteomes" id="UP000190961"/>
    </source>
</evidence>